<dbReference type="GO" id="GO:0003677">
    <property type="term" value="F:DNA binding"/>
    <property type="evidence" value="ECO:0007669"/>
    <property type="project" value="InterPro"/>
</dbReference>
<dbReference type="GO" id="GO:0004386">
    <property type="term" value="F:helicase activity"/>
    <property type="evidence" value="ECO:0007669"/>
    <property type="project" value="InterPro"/>
</dbReference>
<dbReference type="GO" id="GO:1990077">
    <property type="term" value="C:primosome complex"/>
    <property type="evidence" value="ECO:0007669"/>
    <property type="project" value="UniProtKB-KW"/>
</dbReference>
<evidence type="ECO:0000256" key="6">
    <source>
        <dbReference type="ARBA" id="ARBA00023163"/>
    </source>
</evidence>
<dbReference type="Pfam" id="PF13362">
    <property type="entry name" value="Toprim_3"/>
    <property type="match status" value="1"/>
</dbReference>
<dbReference type="InterPro" id="IPR034154">
    <property type="entry name" value="TOPRIM_DnaG/twinkle"/>
</dbReference>
<dbReference type="Pfam" id="PF08273">
    <property type="entry name" value="Zn_Ribbon_Prim"/>
    <property type="match status" value="1"/>
</dbReference>
<dbReference type="CDD" id="cd01029">
    <property type="entry name" value="TOPRIM_primases"/>
    <property type="match status" value="1"/>
</dbReference>
<keyword evidence="2" id="KW-0639">Primosome</keyword>
<gene>
    <name evidence="8" type="ORF">Xsto_02854</name>
</gene>
<dbReference type="InterPro" id="IPR027417">
    <property type="entry name" value="P-loop_NTPase"/>
</dbReference>
<dbReference type="Pfam" id="PF19263">
    <property type="entry name" value="DUF5906"/>
    <property type="match status" value="1"/>
</dbReference>
<dbReference type="Gene3D" id="3.40.50.300">
    <property type="entry name" value="P-loop containing nucleotide triphosphate hydrolases"/>
    <property type="match status" value="1"/>
</dbReference>
<keyword evidence="1" id="KW-0240">DNA-directed RNA polymerase</keyword>
<keyword evidence="6" id="KW-0804">Transcription</keyword>
<dbReference type="AlphaFoldDB" id="A0A2D0KMC6"/>
<organism evidence="8 9">
    <name type="scientific">Xenorhabdus stockiae</name>
    <dbReference type="NCBI Taxonomy" id="351614"/>
    <lineage>
        <taxon>Bacteria</taxon>
        <taxon>Pseudomonadati</taxon>
        <taxon>Pseudomonadota</taxon>
        <taxon>Gammaproteobacteria</taxon>
        <taxon>Enterobacterales</taxon>
        <taxon>Morganellaceae</taxon>
        <taxon>Xenorhabdus</taxon>
    </lineage>
</organism>
<dbReference type="SUPFAM" id="SSF52540">
    <property type="entry name" value="P-loop containing nucleoside triphosphate hydrolases"/>
    <property type="match status" value="1"/>
</dbReference>
<keyword evidence="4" id="KW-0548">Nucleotidyltransferase</keyword>
<dbReference type="RefSeq" id="WP_099125441.1">
    <property type="nucleotide sequence ID" value="NZ_CAWNRH010000101.1"/>
</dbReference>
<evidence type="ECO:0000256" key="4">
    <source>
        <dbReference type="ARBA" id="ARBA00022695"/>
    </source>
</evidence>
<keyword evidence="5" id="KW-0235">DNA replication</keyword>
<feature type="domain" description="DNA primase/helicase Gp4 N-terminal Bacteriophage T7-like" evidence="7">
    <location>
        <begin position="42"/>
        <end position="81"/>
    </location>
</feature>
<dbReference type="InterPro" id="IPR036977">
    <property type="entry name" value="DNA_primase_Znf_CHC2"/>
</dbReference>
<dbReference type="GO" id="GO:0006269">
    <property type="term" value="P:DNA replication, synthesis of primer"/>
    <property type="evidence" value="ECO:0007669"/>
    <property type="project" value="UniProtKB-KW"/>
</dbReference>
<reference evidence="8 9" key="1">
    <citation type="journal article" date="2017" name="Nat. Microbiol.">
        <title>Natural product diversity associated with the nematode symbionts Photorhabdus and Xenorhabdus.</title>
        <authorList>
            <person name="Tobias N.J."/>
            <person name="Wolff H."/>
            <person name="Djahanschiri B."/>
            <person name="Grundmann F."/>
            <person name="Kronenwerth M."/>
            <person name="Shi Y.M."/>
            <person name="Simonyi S."/>
            <person name="Grun P."/>
            <person name="Shapiro-Ilan D."/>
            <person name="Pidot S.J."/>
            <person name="Stinear T.P."/>
            <person name="Ebersberger I."/>
            <person name="Bode H.B."/>
        </authorList>
    </citation>
    <scope>NUCLEOTIDE SEQUENCE [LARGE SCALE GENOMIC DNA]</scope>
    <source>
        <strain evidence="8 9">DSM 17904</strain>
    </source>
</reference>
<dbReference type="Proteomes" id="UP000222366">
    <property type="component" value="Unassembled WGS sequence"/>
</dbReference>
<proteinExistence type="predicted"/>
<keyword evidence="9" id="KW-1185">Reference proteome</keyword>
<dbReference type="InterPro" id="IPR013237">
    <property type="entry name" value="Phage_T7_Gp4_N"/>
</dbReference>
<dbReference type="GO" id="GO:0000428">
    <property type="term" value="C:DNA-directed RNA polymerase complex"/>
    <property type="evidence" value="ECO:0007669"/>
    <property type="project" value="UniProtKB-KW"/>
</dbReference>
<keyword evidence="3" id="KW-0808">Transferase</keyword>
<dbReference type="InterPro" id="IPR045455">
    <property type="entry name" value="NrS-1_pol-like_helicase"/>
</dbReference>
<evidence type="ECO:0000256" key="1">
    <source>
        <dbReference type="ARBA" id="ARBA00022478"/>
    </source>
</evidence>
<evidence type="ECO:0000256" key="5">
    <source>
        <dbReference type="ARBA" id="ARBA00022705"/>
    </source>
</evidence>
<evidence type="ECO:0000259" key="7">
    <source>
        <dbReference type="SMART" id="SM00778"/>
    </source>
</evidence>
<evidence type="ECO:0000313" key="8">
    <source>
        <dbReference type="EMBL" id="PHM64580.1"/>
    </source>
</evidence>
<comment type="caution">
    <text evidence="8">The sequence shown here is derived from an EMBL/GenBank/DDBJ whole genome shotgun (WGS) entry which is preliminary data.</text>
</comment>
<dbReference type="GO" id="GO:0008270">
    <property type="term" value="F:zinc ion binding"/>
    <property type="evidence" value="ECO:0007669"/>
    <property type="project" value="InterPro"/>
</dbReference>
<name>A0A2D0KMC6_9GAMM</name>
<evidence type="ECO:0000256" key="2">
    <source>
        <dbReference type="ARBA" id="ARBA00022515"/>
    </source>
</evidence>
<evidence type="ECO:0000256" key="3">
    <source>
        <dbReference type="ARBA" id="ARBA00022679"/>
    </source>
</evidence>
<evidence type="ECO:0000313" key="9">
    <source>
        <dbReference type="Proteomes" id="UP000222366"/>
    </source>
</evidence>
<dbReference type="GO" id="GO:0016779">
    <property type="term" value="F:nucleotidyltransferase activity"/>
    <property type="evidence" value="ECO:0007669"/>
    <property type="project" value="UniProtKB-KW"/>
</dbReference>
<dbReference type="Gene3D" id="3.40.1360.10">
    <property type="match status" value="1"/>
</dbReference>
<dbReference type="SMART" id="SM00778">
    <property type="entry name" value="Prim_Zn_Ribbon"/>
    <property type="match status" value="1"/>
</dbReference>
<accession>A0A2D0KMC6</accession>
<dbReference type="InterPro" id="IPR006171">
    <property type="entry name" value="TOPRIM_dom"/>
</dbReference>
<sequence length="765" mass="84714">MNQGNNNQKSRPLDVIRTVKTSAINHWQNLLPACGVDVPAKGKHGACPICGGTDRFHFIDDNHHGDWHCRQCDKPNHGDGLDLVARTKGITVFAAAKLVADALALPLPEPKSTKEQPRTVKPIAERIAALVATSVIGESQYLTKKGLQCPNQRLLKDGSLLLVTQALDGTITGGQTIKPNGEKRLVAGTQKKGSFISVSEITGMSDTFIITEGYATALTVSQLYQGVVLAAIDESNLLSVAEQIRAQWPDAKIILAADNDWHEPEERDKNGRLKKNVGKIAAEKAAKAINGWVTLPPTALKADWDDYRQQHGIEAAKQAFSEGLYQYYVGAELDMYELGSGEVITGAELALLEKMNKTYTHITIGGKHRVVSLKPCQVNGVTHVFEELTQFKNYFLHEGRIAKKLSLGDAWLKWKGKNYKPNGVGFYPEPKRCPDSVYNLFMGLAVEPMEGDCDTFLNHIKQVICAGDERAYQYVLSWLAHLFQRPDEKPSVAIAMKSVPGTGKGTLAKPLLEILGQYGVQVNGAEQITNKFNSMMANKLLVFADEATVAKASDGEKLRGIISEPTFNLERKGIDAEPMVNFSRLIFASNSTQALKAGIRERRYLVLEPDGTKAQDKAYFDNLYQWLNDNGASKLLHYLLHYDISQFDRHRAPQTDALKEEILFGLTGLYAYLYAELSKDEPFRGMARIPVSELIDSYLLWCRENNEEETEPAARRRVGSTMVKMGLDSSGRRGRGIGIVYELPSVNELRVRFAQMIGMGVNDAF</sequence>
<dbReference type="EMBL" id="NJAJ01000027">
    <property type="protein sequence ID" value="PHM64580.1"/>
    <property type="molecule type" value="Genomic_DNA"/>
</dbReference>
<dbReference type="Gene3D" id="3.90.580.10">
    <property type="entry name" value="Zinc finger, CHC2-type domain"/>
    <property type="match status" value="1"/>
</dbReference>
<protein>
    <submittedName>
        <fullName evidence="8">DNA primase</fullName>
    </submittedName>
</protein>
<dbReference type="SUPFAM" id="SSF57783">
    <property type="entry name" value="Zinc beta-ribbon"/>
    <property type="match status" value="1"/>
</dbReference>